<dbReference type="EMBL" id="JBHUMF010000031">
    <property type="protein sequence ID" value="MFD2681966.1"/>
    <property type="molecule type" value="Genomic_DNA"/>
</dbReference>
<keyword evidence="1" id="KW-0812">Transmembrane</keyword>
<reference evidence="3" key="1">
    <citation type="journal article" date="2019" name="Int. J. Syst. Evol. Microbiol.">
        <title>The Global Catalogue of Microorganisms (GCM) 10K type strain sequencing project: providing services to taxonomists for standard genome sequencing and annotation.</title>
        <authorList>
            <consortium name="The Broad Institute Genomics Platform"/>
            <consortium name="The Broad Institute Genome Sequencing Center for Infectious Disease"/>
            <person name="Wu L."/>
            <person name="Ma J."/>
        </authorList>
    </citation>
    <scope>NUCLEOTIDE SEQUENCE [LARGE SCALE GENOMIC DNA]</scope>
    <source>
        <strain evidence="3">KCTC 3913</strain>
    </source>
</reference>
<organism evidence="2 3">
    <name type="scientific">Bacillus seohaeanensis</name>
    <dbReference type="NCBI Taxonomy" id="284580"/>
    <lineage>
        <taxon>Bacteria</taxon>
        <taxon>Bacillati</taxon>
        <taxon>Bacillota</taxon>
        <taxon>Bacilli</taxon>
        <taxon>Bacillales</taxon>
        <taxon>Bacillaceae</taxon>
        <taxon>Bacillus</taxon>
    </lineage>
</organism>
<feature type="transmembrane region" description="Helical" evidence="1">
    <location>
        <begin position="96"/>
        <end position="114"/>
    </location>
</feature>
<gene>
    <name evidence="2" type="ORF">ACFSUL_14585</name>
</gene>
<keyword evidence="1" id="KW-0472">Membrane</keyword>
<feature type="transmembrane region" description="Helical" evidence="1">
    <location>
        <begin position="66"/>
        <end position="84"/>
    </location>
</feature>
<proteinExistence type="predicted"/>
<dbReference type="RefSeq" id="WP_377936600.1">
    <property type="nucleotide sequence ID" value="NZ_JBHUMF010000031.1"/>
</dbReference>
<comment type="caution">
    <text evidence="2">The sequence shown here is derived from an EMBL/GenBank/DDBJ whole genome shotgun (WGS) entry which is preliminary data.</text>
</comment>
<evidence type="ECO:0000256" key="1">
    <source>
        <dbReference type="SAM" id="Phobius"/>
    </source>
</evidence>
<sequence length="154" mass="17492">MNKNTLEKLVWSIAFPGFGQLLNGKYIKGIFLIFLEVIVNVQSNFNSAILSSFLGDISTSIEQVNFQWLLFYPCLYFFSMWDAIKDANKGRDTSPLLFLPFVFSAYFVTVGIMFSTKITIFGVLLGPIFLPMLFVIPGVVIGLLLRKILLLFRQ</sequence>
<feature type="transmembrane region" description="Helical" evidence="1">
    <location>
        <begin position="30"/>
        <end position="54"/>
    </location>
</feature>
<protein>
    <submittedName>
        <fullName evidence="2">Uncharacterized protein</fullName>
    </submittedName>
</protein>
<evidence type="ECO:0000313" key="3">
    <source>
        <dbReference type="Proteomes" id="UP001597506"/>
    </source>
</evidence>
<accession>A0ABW5RUE3</accession>
<name>A0ABW5RUE3_9BACI</name>
<keyword evidence="1" id="KW-1133">Transmembrane helix</keyword>
<feature type="transmembrane region" description="Helical" evidence="1">
    <location>
        <begin position="120"/>
        <end position="145"/>
    </location>
</feature>
<keyword evidence="3" id="KW-1185">Reference proteome</keyword>
<evidence type="ECO:0000313" key="2">
    <source>
        <dbReference type="EMBL" id="MFD2681966.1"/>
    </source>
</evidence>
<dbReference type="Proteomes" id="UP001597506">
    <property type="component" value="Unassembled WGS sequence"/>
</dbReference>